<dbReference type="PANTHER" id="PTHR15836:SF4">
    <property type="entry name" value="PERIPHILIN-1"/>
    <property type="match status" value="1"/>
</dbReference>
<accession>T1EKB6</accession>
<name>T1EKB6_HELRO</name>
<dbReference type="STRING" id="6412.T1EKB6"/>
<proteinExistence type="predicted"/>
<dbReference type="PANTHER" id="PTHR15836">
    <property type="entry name" value="PERIPHILIN 1"/>
    <property type="match status" value="1"/>
</dbReference>
<dbReference type="EMBL" id="AMQM01001478">
    <property type="status" value="NOT_ANNOTATED_CDS"/>
    <property type="molecule type" value="Genomic_DNA"/>
</dbReference>
<dbReference type="CTD" id="20197016"/>
<evidence type="ECO:0000313" key="2">
    <source>
        <dbReference type="EMBL" id="ESN96751.1"/>
    </source>
</evidence>
<dbReference type="OrthoDB" id="6287790at2759"/>
<feature type="domain" description="Periphilin-1 C-terminal" evidence="1">
    <location>
        <begin position="1"/>
        <end position="50"/>
    </location>
</feature>
<dbReference type="Proteomes" id="UP000015101">
    <property type="component" value="Unassembled WGS sequence"/>
</dbReference>
<dbReference type="Pfam" id="PF25234">
    <property type="entry name" value="Periphilin_C"/>
    <property type="match status" value="1"/>
</dbReference>
<dbReference type="KEGG" id="hro:HELRODRAFT_148674"/>
<evidence type="ECO:0000313" key="3">
    <source>
        <dbReference type="EnsemblMetazoa" id="HelroP148674"/>
    </source>
</evidence>
<reference evidence="4" key="1">
    <citation type="submission" date="2012-12" db="EMBL/GenBank/DDBJ databases">
        <authorList>
            <person name="Hellsten U."/>
            <person name="Grimwood J."/>
            <person name="Chapman J.A."/>
            <person name="Shapiro H."/>
            <person name="Aerts A."/>
            <person name="Otillar R.P."/>
            <person name="Terry A.Y."/>
            <person name="Boore J.L."/>
            <person name="Simakov O."/>
            <person name="Marletaz F."/>
            <person name="Cho S.-J."/>
            <person name="Edsinger-Gonzales E."/>
            <person name="Havlak P."/>
            <person name="Kuo D.-H."/>
            <person name="Larsson T."/>
            <person name="Lv J."/>
            <person name="Arendt D."/>
            <person name="Savage R."/>
            <person name="Osoegawa K."/>
            <person name="de Jong P."/>
            <person name="Lindberg D.R."/>
            <person name="Seaver E.C."/>
            <person name="Weisblat D.A."/>
            <person name="Putnam N.H."/>
            <person name="Grigoriev I.V."/>
            <person name="Rokhsar D.S."/>
        </authorList>
    </citation>
    <scope>NUCLEOTIDE SEQUENCE</scope>
</reference>
<gene>
    <name evidence="3" type="primary">20197016</name>
    <name evidence="2" type="ORF">HELRODRAFT_148674</name>
</gene>
<dbReference type="RefSeq" id="XP_009025864.1">
    <property type="nucleotide sequence ID" value="XM_009027616.1"/>
</dbReference>
<protein>
    <recommendedName>
        <fullName evidence="1">Periphilin-1 C-terminal domain-containing protein</fullName>
    </recommendedName>
</protein>
<dbReference type="HOGENOM" id="CLU_199432_0_0_1"/>
<dbReference type="InterPro" id="IPR028851">
    <property type="entry name" value="Pphln1"/>
</dbReference>
<dbReference type="EnsemblMetazoa" id="HelroT148674">
    <property type="protein sequence ID" value="HelroP148674"/>
    <property type="gene ID" value="HelroG148674"/>
</dbReference>
<dbReference type="AlphaFoldDB" id="T1EKB6"/>
<evidence type="ECO:0000259" key="1">
    <source>
        <dbReference type="Pfam" id="PF25234"/>
    </source>
</evidence>
<dbReference type="InterPro" id="IPR057603">
    <property type="entry name" value="Periphilin-1_C"/>
</dbReference>
<reference evidence="2 4" key="2">
    <citation type="journal article" date="2013" name="Nature">
        <title>Insights into bilaterian evolution from three spiralian genomes.</title>
        <authorList>
            <person name="Simakov O."/>
            <person name="Marletaz F."/>
            <person name="Cho S.J."/>
            <person name="Edsinger-Gonzales E."/>
            <person name="Havlak P."/>
            <person name="Hellsten U."/>
            <person name="Kuo D.H."/>
            <person name="Larsson T."/>
            <person name="Lv J."/>
            <person name="Arendt D."/>
            <person name="Savage R."/>
            <person name="Osoegawa K."/>
            <person name="de Jong P."/>
            <person name="Grimwood J."/>
            <person name="Chapman J.A."/>
            <person name="Shapiro H."/>
            <person name="Aerts A."/>
            <person name="Otillar R.P."/>
            <person name="Terry A.Y."/>
            <person name="Boore J.L."/>
            <person name="Grigoriev I.V."/>
            <person name="Lindberg D.R."/>
            <person name="Seaver E.C."/>
            <person name="Weisblat D.A."/>
            <person name="Putnam N.H."/>
            <person name="Rokhsar D.S."/>
        </authorList>
    </citation>
    <scope>NUCLEOTIDE SEQUENCE</scope>
</reference>
<dbReference type="GO" id="GO:0045892">
    <property type="term" value="P:negative regulation of DNA-templated transcription"/>
    <property type="evidence" value="ECO:0007669"/>
    <property type="project" value="InterPro"/>
</dbReference>
<dbReference type="InParanoid" id="T1EKB6"/>
<sequence length="52" mass="6257">YKQDCETIVMVTKLLVSKDPLLEERIQKSLRENLRDIGHRCVQELREFVDRI</sequence>
<dbReference type="eggNOG" id="ENOG502S5RM">
    <property type="taxonomic scope" value="Eukaryota"/>
</dbReference>
<organism evidence="3 4">
    <name type="scientific">Helobdella robusta</name>
    <name type="common">Californian leech</name>
    <dbReference type="NCBI Taxonomy" id="6412"/>
    <lineage>
        <taxon>Eukaryota</taxon>
        <taxon>Metazoa</taxon>
        <taxon>Spiralia</taxon>
        <taxon>Lophotrochozoa</taxon>
        <taxon>Annelida</taxon>
        <taxon>Clitellata</taxon>
        <taxon>Hirudinea</taxon>
        <taxon>Rhynchobdellida</taxon>
        <taxon>Glossiphoniidae</taxon>
        <taxon>Helobdella</taxon>
    </lineage>
</organism>
<reference evidence="3" key="3">
    <citation type="submission" date="2015-06" db="UniProtKB">
        <authorList>
            <consortium name="EnsemblMetazoa"/>
        </authorList>
    </citation>
    <scope>IDENTIFICATION</scope>
</reference>
<evidence type="ECO:0000313" key="4">
    <source>
        <dbReference type="Proteomes" id="UP000015101"/>
    </source>
</evidence>
<dbReference type="EMBL" id="KB097495">
    <property type="protein sequence ID" value="ESN96751.1"/>
    <property type="molecule type" value="Genomic_DNA"/>
</dbReference>
<dbReference type="GeneID" id="20197016"/>
<keyword evidence="4" id="KW-1185">Reference proteome</keyword>